<dbReference type="WBParaSite" id="ACRNAN_scaffold4988.g30266.t1">
    <property type="protein sequence ID" value="ACRNAN_scaffold4988.g30266.t1"/>
    <property type="gene ID" value="ACRNAN_scaffold4988.g30266"/>
</dbReference>
<feature type="domain" description="Reverse transcriptase" evidence="4">
    <location>
        <begin position="462"/>
        <end position="640"/>
    </location>
</feature>
<evidence type="ECO:0000313" key="5">
    <source>
        <dbReference type="Proteomes" id="UP000887540"/>
    </source>
</evidence>
<dbReference type="SUPFAM" id="SSF56672">
    <property type="entry name" value="DNA/RNA polymerases"/>
    <property type="match status" value="1"/>
</dbReference>
<sequence>MPKEPELPKNILNLVWTIFKEWCAIGKSKTFDRLVKDEEKHLAEAEKLKIRISRQVLQIENETFIDDVLPPGSIDPNIVWPAKPAQNETQSLISSNITGHQISNHTEIFAMANKTSQQIQEAFKEIYLKTDQDENDGKKHFEDWISQHISFNGIVNQPAGLKEWIQQGEHYEPSEAEVEIENVVLDYFNLERKSTISNLPQARSKRILPILMAPMVIKWMKNSNNSEVRDAALAISNRTEAVGTWFKDTVDQAGSIFSSVWNWFWNIFSTYYFYLRIICVIALIVMAIGAIITFWPQISAGLAVASKIIGLIPRGKSRRRRAPGINAVQETLVPTDLELQEMAHKQERPAIIRSYNPVAAVCSVNHKTPFIKAHLNNVGVVALFDSGSCITFAPASTAKKTKLEIKPVVDSPTLKAANGTDMVFVGEAEAHIQLGAKPIQRRPIRQPPKLQQEAEKQVEQFLAQGIIEPSISPWSAPVIMVPKKNGEWRFAIDYRGLNLLTLAQTFYMSLIIEQVEVAAKSTLFSSFDFQSGFHQIKIYEPHKERTAFATKSGLYQFTRMPFGLKAAPQAFVNMMQIVKKDLPAACLIYLDDCVICGDSEEAHLNDISYFLQVLKKYNLKLRMDKCQWGKTELRFLGYLISKNQIRPDPKNIEAVSKLGIPKTQKELLSFHGAMSYFRHFIENFAKIAAPLNDLMKKDAFDSWSEIHSKACETLKTALMAAPSLKPPDYSKPFVIDTDASKIAIGAVLQQEDDRVKLYYPEEPLAMHPCDQPIPPNESHPLMVEDTPPIEMSTTIPNSINKPNKTIRFEIDDQSRNENQNLSKDEDEINKEEKVEFIEFPYNFRTKTKQKILSLHK</sequence>
<dbReference type="FunFam" id="3.30.70.270:FF:000020">
    <property type="entry name" value="Transposon Tf2-6 polyprotein-like Protein"/>
    <property type="match status" value="1"/>
</dbReference>
<proteinExistence type="predicted"/>
<keyword evidence="5" id="KW-1185">Reference proteome</keyword>
<dbReference type="PROSITE" id="PS50878">
    <property type="entry name" value="RT_POL"/>
    <property type="match status" value="1"/>
</dbReference>
<dbReference type="InterPro" id="IPR000477">
    <property type="entry name" value="RT_dom"/>
</dbReference>
<evidence type="ECO:0000259" key="4">
    <source>
        <dbReference type="PROSITE" id="PS50878"/>
    </source>
</evidence>
<organism evidence="5 6">
    <name type="scientific">Acrobeloides nanus</name>
    <dbReference type="NCBI Taxonomy" id="290746"/>
    <lineage>
        <taxon>Eukaryota</taxon>
        <taxon>Metazoa</taxon>
        <taxon>Ecdysozoa</taxon>
        <taxon>Nematoda</taxon>
        <taxon>Chromadorea</taxon>
        <taxon>Rhabditida</taxon>
        <taxon>Tylenchina</taxon>
        <taxon>Cephalobomorpha</taxon>
        <taxon>Cephaloboidea</taxon>
        <taxon>Cephalobidae</taxon>
        <taxon>Acrobeloides</taxon>
    </lineage>
</organism>
<dbReference type="PANTHER" id="PTHR33064:SF37">
    <property type="entry name" value="RIBONUCLEASE H"/>
    <property type="match status" value="1"/>
</dbReference>
<feature type="coiled-coil region" evidence="2">
    <location>
        <begin position="35"/>
        <end position="62"/>
    </location>
</feature>
<dbReference type="Pfam" id="PF17919">
    <property type="entry name" value="RT_RNaseH_2"/>
    <property type="match status" value="1"/>
</dbReference>
<dbReference type="GO" id="GO:0003964">
    <property type="term" value="F:RNA-directed DNA polymerase activity"/>
    <property type="evidence" value="ECO:0007669"/>
    <property type="project" value="UniProtKB-EC"/>
</dbReference>
<dbReference type="CDD" id="cd00303">
    <property type="entry name" value="retropepsin_like"/>
    <property type="match status" value="1"/>
</dbReference>
<name>A0A914E2D9_9BILA</name>
<feature type="transmembrane region" description="Helical" evidence="3">
    <location>
        <begin position="273"/>
        <end position="295"/>
    </location>
</feature>
<dbReference type="PANTHER" id="PTHR33064">
    <property type="entry name" value="POL PROTEIN"/>
    <property type="match status" value="1"/>
</dbReference>
<reference evidence="6" key="1">
    <citation type="submission" date="2022-11" db="UniProtKB">
        <authorList>
            <consortium name="WormBaseParasite"/>
        </authorList>
    </citation>
    <scope>IDENTIFICATION</scope>
</reference>
<dbReference type="EC" id="2.7.7.49" evidence="1"/>
<keyword evidence="3" id="KW-1133">Transmembrane helix</keyword>
<evidence type="ECO:0000256" key="2">
    <source>
        <dbReference type="SAM" id="Coils"/>
    </source>
</evidence>
<keyword evidence="3" id="KW-0472">Membrane</keyword>
<evidence type="ECO:0000256" key="3">
    <source>
        <dbReference type="SAM" id="Phobius"/>
    </source>
</evidence>
<dbReference type="InterPro" id="IPR043502">
    <property type="entry name" value="DNA/RNA_pol_sf"/>
</dbReference>
<dbReference type="InterPro" id="IPR051320">
    <property type="entry name" value="Viral_Replic_Matur_Polypro"/>
</dbReference>
<keyword evidence="3" id="KW-0812">Transmembrane</keyword>
<keyword evidence="2" id="KW-0175">Coiled coil</keyword>
<evidence type="ECO:0000256" key="1">
    <source>
        <dbReference type="ARBA" id="ARBA00012493"/>
    </source>
</evidence>
<protein>
    <recommendedName>
        <fullName evidence="1">RNA-directed DNA polymerase</fullName>
        <ecNumber evidence="1">2.7.7.49</ecNumber>
    </recommendedName>
</protein>
<dbReference type="CDD" id="cd01647">
    <property type="entry name" value="RT_LTR"/>
    <property type="match status" value="1"/>
</dbReference>
<dbReference type="Gene3D" id="3.10.10.10">
    <property type="entry name" value="HIV Type 1 Reverse Transcriptase, subunit A, domain 1"/>
    <property type="match status" value="1"/>
</dbReference>
<accession>A0A914E2D9</accession>
<dbReference type="InterPro" id="IPR043128">
    <property type="entry name" value="Rev_trsase/Diguanyl_cyclase"/>
</dbReference>
<dbReference type="Proteomes" id="UP000887540">
    <property type="component" value="Unplaced"/>
</dbReference>
<dbReference type="Pfam" id="PF00078">
    <property type="entry name" value="RVT_1"/>
    <property type="match status" value="1"/>
</dbReference>
<dbReference type="AlphaFoldDB" id="A0A914E2D9"/>
<evidence type="ECO:0000313" key="6">
    <source>
        <dbReference type="WBParaSite" id="ACRNAN_scaffold4988.g30266.t1"/>
    </source>
</evidence>
<dbReference type="Gene3D" id="3.30.70.270">
    <property type="match status" value="2"/>
</dbReference>
<dbReference type="InterPro" id="IPR041577">
    <property type="entry name" value="RT_RNaseH_2"/>
</dbReference>